<evidence type="ECO:0000313" key="2">
    <source>
        <dbReference type="EMBL" id="CAI4018165.1"/>
    </source>
</evidence>
<organism evidence="2">
    <name type="scientific">Cladocopium goreaui</name>
    <dbReference type="NCBI Taxonomy" id="2562237"/>
    <lineage>
        <taxon>Eukaryota</taxon>
        <taxon>Sar</taxon>
        <taxon>Alveolata</taxon>
        <taxon>Dinophyceae</taxon>
        <taxon>Suessiales</taxon>
        <taxon>Symbiodiniaceae</taxon>
        <taxon>Cladocopium</taxon>
    </lineage>
</organism>
<gene>
    <name evidence="2" type="ORF">C1SCF055_LOCUS42757</name>
</gene>
<feature type="region of interest" description="Disordered" evidence="1">
    <location>
        <begin position="48"/>
        <end position="145"/>
    </location>
</feature>
<sequence>MSIEISDDECEDALLRAKTLRLDDCDQSAREEAQDWKNKYQELAERLAALEGKKNEDSFKTPTPKKLFTPEASPLPSNASASPSGEVDANMPKQSAMPPPPPPKAAVTKACPPFPASVPKASPPAEGAKASVPKPCPPKASPPGLMVATVAEDSADTLKDGEEAIAEELDLNHEDRRTAEFQKQVVFIKEQQRAKEEEIEGGWYTEERMSKDLSYSSAFKYDANTTEYFVQTADTVKVKRSEMDRWLSADEKKPEDMPSQPLEHLALTDNCGVEAGEPGKVGSVAANGPNEVKENLKAFTDSVHQKASQVVQWLQQIDEATNERTKKFCKDMKGVLQAFEGSFLQLAEAQHYLEANEGSMEQILQRINDAKATARSPCVKIMASEHTYKMLLAESKKRRRDEGEPGEPGSEGKAKPKRKAKAAPKNELRLYPMINMIKANCVPAELLPALPEALPEAPAIQLAEHAAAILEDDRLPMAETYGYGRNAEPVELLGFELCRWLAFAALRETYADHPEALDEGMALVSGDLVSAMRNGVEIGKPDAPCKLRLVVTGIKGDWPFLIECGHLTRHFRRAPKRGQSAMQSEGICHLCLAGYDGFPFTDVSDAPGFERTMCSAAALCPWETMSPWILDLPAEPNFRAWILRPDLFHNFHLGAGRYFVASVLVVLQQFSEVFPGGSVETRFASMSSLWLTFCKMKKEAVFGVESNAFLSF</sequence>
<evidence type="ECO:0000313" key="3">
    <source>
        <dbReference type="EMBL" id="CAL1171540.1"/>
    </source>
</evidence>
<evidence type="ECO:0000256" key="1">
    <source>
        <dbReference type="SAM" id="MobiDB-lite"/>
    </source>
</evidence>
<accession>A0A9P1GNM3</accession>
<proteinExistence type="predicted"/>
<feature type="compositionally biased region" description="Low complexity" evidence="1">
    <location>
        <begin position="72"/>
        <end position="84"/>
    </location>
</feature>
<dbReference type="EMBL" id="CAMXCT030006679">
    <property type="protein sequence ID" value="CAL4805477.1"/>
    <property type="molecule type" value="Genomic_DNA"/>
</dbReference>
<evidence type="ECO:0000313" key="4">
    <source>
        <dbReference type="Proteomes" id="UP001152797"/>
    </source>
</evidence>
<dbReference type="EMBL" id="CAMXCT010006679">
    <property type="protein sequence ID" value="CAI4018165.1"/>
    <property type="molecule type" value="Genomic_DNA"/>
</dbReference>
<dbReference type="AlphaFoldDB" id="A0A9P1GNM3"/>
<feature type="region of interest" description="Disordered" evidence="1">
    <location>
        <begin position="393"/>
        <end position="423"/>
    </location>
</feature>
<keyword evidence="4" id="KW-1185">Reference proteome</keyword>
<reference evidence="2" key="1">
    <citation type="submission" date="2022-10" db="EMBL/GenBank/DDBJ databases">
        <authorList>
            <person name="Chen Y."/>
            <person name="Dougan E. K."/>
            <person name="Chan C."/>
            <person name="Rhodes N."/>
            <person name="Thang M."/>
        </authorList>
    </citation>
    <scope>NUCLEOTIDE SEQUENCE</scope>
</reference>
<protein>
    <submittedName>
        <fullName evidence="2">Uncharacterized protein</fullName>
    </submittedName>
</protein>
<name>A0A9P1GNM3_9DINO</name>
<reference evidence="3" key="2">
    <citation type="submission" date="2024-04" db="EMBL/GenBank/DDBJ databases">
        <authorList>
            <person name="Chen Y."/>
            <person name="Shah S."/>
            <person name="Dougan E. K."/>
            <person name="Thang M."/>
            <person name="Chan C."/>
        </authorList>
    </citation>
    <scope>NUCLEOTIDE SEQUENCE [LARGE SCALE GENOMIC DNA]</scope>
</reference>
<dbReference type="Proteomes" id="UP001152797">
    <property type="component" value="Unassembled WGS sequence"/>
</dbReference>
<comment type="caution">
    <text evidence="2">The sequence shown here is derived from an EMBL/GenBank/DDBJ whole genome shotgun (WGS) entry which is preliminary data.</text>
</comment>
<dbReference type="EMBL" id="CAMXCT020006679">
    <property type="protein sequence ID" value="CAL1171540.1"/>
    <property type="molecule type" value="Genomic_DNA"/>
</dbReference>